<protein>
    <recommendedName>
        <fullName evidence="1">Putative Flp pilus-assembly TadG-like N-terminal domain-containing protein</fullName>
    </recommendedName>
</protein>
<dbReference type="EMBL" id="AP012292">
    <property type="protein sequence ID" value="BAL81739.1"/>
    <property type="molecule type" value="Genomic_DNA"/>
</dbReference>
<sequence length="83" mass="8642">MKGKLAEKGTVLVFVALALPFLILFAGMAIDIGRGYLHKSYMQNAADAAALAGVELVGDQKARLIPVSDVPALAQNINSESSA</sequence>
<dbReference type="PATRIC" id="fig|927704.6.peg.33"/>
<dbReference type="RefSeq" id="WP_014423186.1">
    <property type="nucleotide sequence ID" value="NC_017068.1"/>
</dbReference>
<evidence type="ECO:0000259" key="1">
    <source>
        <dbReference type="Pfam" id="PF13400"/>
    </source>
</evidence>
<dbReference type="Proteomes" id="UP000007887">
    <property type="component" value="Chromosome"/>
</dbReference>
<accession>I0GLV2</accession>
<dbReference type="InterPro" id="IPR028087">
    <property type="entry name" value="Tad_N"/>
</dbReference>
<dbReference type="KEGG" id="sri:SELR_00310"/>
<dbReference type="Pfam" id="PF13400">
    <property type="entry name" value="Tad"/>
    <property type="match status" value="1"/>
</dbReference>
<dbReference type="HOGENOM" id="CLU_2540690_0_0_9"/>
<name>I0GLV2_SELRL</name>
<feature type="domain" description="Putative Flp pilus-assembly TadG-like N-terminal" evidence="1">
    <location>
        <begin position="9"/>
        <end position="54"/>
    </location>
</feature>
<evidence type="ECO:0000313" key="2">
    <source>
        <dbReference type="EMBL" id="BAL81739.1"/>
    </source>
</evidence>
<reference evidence="2 3" key="1">
    <citation type="submission" date="2011-10" db="EMBL/GenBank/DDBJ databases">
        <title>Whole genome sequence of Selenomonas ruminantium subsp. lactilytica TAM6421.</title>
        <authorList>
            <person name="Oguchi A."/>
            <person name="Ankai A."/>
            <person name="Kaneko J."/>
            <person name="Yamada-Narita S."/>
            <person name="Fukui S."/>
            <person name="Takahashi M."/>
            <person name="Onodera T."/>
            <person name="Kojima S."/>
            <person name="Fushimi T."/>
            <person name="Abe N."/>
            <person name="Kamio Y."/>
            <person name="Yamazaki S."/>
            <person name="Fujita N."/>
        </authorList>
    </citation>
    <scope>NUCLEOTIDE SEQUENCE [LARGE SCALE GENOMIC DNA]</scope>
    <source>
        <strain evidence="3">NBRC 103574 / TAM6421</strain>
    </source>
</reference>
<evidence type="ECO:0000313" key="3">
    <source>
        <dbReference type="Proteomes" id="UP000007887"/>
    </source>
</evidence>
<dbReference type="eggNOG" id="COG4655">
    <property type="taxonomic scope" value="Bacteria"/>
</dbReference>
<dbReference type="AlphaFoldDB" id="I0GLV2"/>
<organism evidence="2 3">
    <name type="scientific">Selenomonas ruminantium subsp. lactilytica (strain NBRC 103574 / TAM6421)</name>
    <dbReference type="NCBI Taxonomy" id="927704"/>
    <lineage>
        <taxon>Bacteria</taxon>
        <taxon>Bacillati</taxon>
        <taxon>Bacillota</taxon>
        <taxon>Negativicutes</taxon>
        <taxon>Selenomonadales</taxon>
        <taxon>Selenomonadaceae</taxon>
        <taxon>Selenomonas</taxon>
    </lineage>
</organism>
<gene>
    <name evidence="2" type="ordered locus">SELR_00310</name>
</gene>
<proteinExistence type="predicted"/>